<dbReference type="GO" id="GO:0004089">
    <property type="term" value="F:carbonate dehydratase activity"/>
    <property type="evidence" value="ECO:0007669"/>
    <property type="project" value="UniProtKB-UniRule"/>
</dbReference>
<feature type="binding site" evidence="7">
    <location>
        <position position="84"/>
    </location>
    <ligand>
        <name>Zn(2+)</name>
        <dbReference type="ChEBI" id="CHEBI:29105"/>
    </ligand>
</feature>
<accession>N1MNJ2</accession>
<dbReference type="PANTHER" id="PTHR11002">
    <property type="entry name" value="CARBONIC ANHYDRASE"/>
    <property type="match status" value="1"/>
</dbReference>
<keyword evidence="4 7" id="KW-0862">Zinc</keyword>
<feature type="binding site" evidence="7">
    <location>
        <position position="25"/>
    </location>
    <ligand>
        <name>Zn(2+)</name>
        <dbReference type="ChEBI" id="CHEBI:29105"/>
    </ligand>
</feature>
<evidence type="ECO:0000256" key="1">
    <source>
        <dbReference type="ARBA" id="ARBA00006217"/>
    </source>
</evidence>
<dbReference type="Proteomes" id="UP000013201">
    <property type="component" value="Unassembled WGS sequence"/>
</dbReference>
<dbReference type="EC" id="4.2.1.1" evidence="2 8"/>
<reference evidence="9 10" key="1">
    <citation type="submission" date="2013-03" db="EMBL/GenBank/DDBJ databases">
        <authorList>
            <person name="Le V."/>
        </authorList>
    </citation>
    <scope>NUCLEOTIDE SEQUENCE [LARGE SCALE GENOMIC DNA]</scope>
    <source>
        <strain evidence="9 10">BiD32</strain>
    </source>
</reference>
<comment type="cofactor">
    <cofactor evidence="7">
        <name>Zn(2+)</name>
        <dbReference type="ChEBI" id="CHEBI:29105"/>
    </cofactor>
    <text evidence="7">Binds 1 zinc ion per subunit.</text>
</comment>
<evidence type="ECO:0000256" key="5">
    <source>
        <dbReference type="ARBA" id="ARBA00023239"/>
    </source>
</evidence>
<evidence type="ECO:0000256" key="2">
    <source>
        <dbReference type="ARBA" id="ARBA00012925"/>
    </source>
</evidence>
<dbReference type="SMART" id="SM00947">
    <property type="entry name" value="Pro_CA"/>
    <property type="match status" value="1"/>
</dbReference>
<reference evidence="10" key="2">
    <citation type="submission" date="2013-04" db="EMBL/GenBank/DDBJ databases">
        <title>Bisphenol A degrading Sphingobium sp. strain BiD32.</title>
        <authorList>
            <person name="Nielsen J.L."/>
            <person name="Zhou N.A."/>
            <person name="Kjeldal H."/>
        </authorList>
    </citation>
    <scope>NUCLEOTIDE SEQUENCE [LARGE SCALE GENOMIC DNA]</scope>
    <source>
        <strain evidence="10">BiD32</strain>
    </source>
</reference>
<evidence type="ECO:0000313" key="10">
    <source>
        <dbReference type="Proteomes" id="UP000013201"/>
    </source>
</evidence>
<dbReference type="Pfam" id="PF00484">
    <property type="entry name" value="Pro_CA"/>
    <property type="match status" value="1"/>
</dbReference>
<comment type="caution">
    <text evidence="9">The sequence shown here is derived from an EMBL/GenBank/DDBJ whole genome shotgun (WGS) entry which is preliminary data.</text>
</comment>
<dbReference type="PROSITE" id="PS00704">
    <property type="entry name" value="PROK_CO2_ANHYDRASE_1"/>
    <property type="match status" value="1"/>
</dbReference>
<keyword evidence="5 8" id="KW-0456">Lyase</keyword>
<evidence type="ECO:0000256" key="8">
    <source>
        <dbReference type="RuleBase" id="RU003956"/>
    </source>
</evidence>
<dbReference type="InterPro" id="IPR015892">
    <property type="entry name" value="Carbonic_anhydrase_CS"/>
</dbReference>
<dbReference type="GO" id="GO:0008270">
    <property type="term" value="F:zinc ion binding"/>
    <property type="evidence" value="ECO:0007669"/>
    <property type="project" value="UniProtKB-UniRule"/>
</dbReference>
<dbReference type="PROSITE" id="PS00705">
    <property type="entry name" value="PROK_CO2_ANHYDRASE_2"/>
    <property type="match status" value="1"/>
</dbReference>
<dbReference type="GO" id="GO:0015976">
    <property type="term" value="P:carbon utilization"/>
    <property type="evidence" value="ECO:0007669"/>
    <property type="project" value="InterPro"/>
</dbReference>
<dbReference type="EMBL" id="CAVK010000061">
    <property type="protein sequence ID" value="CCW17043.1"/>
    <property type="molecule type" value="Genomic_DNA"/>
</dbReference>
<keyword evidence="3 7" id="KW-0479">Metal-binding</keyword>
<feature type="binding site" evidence="7">
    <location>
        <position position="81"/>
    </location>
    <ligand>
        <name>Zn(2+)</name>
        <dbReference type="ChEBI" id="CHEBI:29105"/>
    </ligand>
</feature>
<comment type="similarity">
    <text evidence="1 8">Belongs to the beta-class carbonic anhydrase family.</text>
</comment>
<keyword evidence="10" id="KW-1185">Reference proteome</keyword>
<dbReference type="RefSeq" id="WP_006952828.1">
    <property type="nucleotide sequence ID" value="NZ_CAVK010000061.1"/>
</dbReference>
<dbReference type="InterPro" id="IPR001765">
    <property type="entry name" value="Carbonic_anhydrase"/>
</dbReference>
<protein>
    <recommendedName>
        <fullName evidence="2 8">Carbonic anhydrase</fullName>
        <ecNumber evidence="2 8">4.2.1.1</ecNumber>
    </recommendedName>
    <alternativeName>
        <fullName evidence="8">Carbonate dehydratase</fullName>
    </alternativeName>
</protein>
<sequence>MQNVDPGFFLRGAEQQNPRYFWIGCSDSRVSATQVLNLNPGEIFVHRNVANLAPADDPNFSASLQYAVEALEVSHILVVGHYGCGGIRAAMEAATDDPVGDWLTPIRDLHAAHGGSCAAGDADCLAEYNVRAQVEALACNAIVLGAWKKMASLTIHGWVYLIDQGILKPVCAPVSGGIESRE</sequence>
<proteinExistence type="inferred from homology"/>
<gene>
    <name evidence="9" type="ORF">EBBID32_13820</name>
</gene>
<feature type="binding site" evidence="7">
    <location>
        <position position="27"/>
    </location>
    <ligand>
        <name>Zn(2+)</name>
        <dbReference type="ChEBI" id="CHEBI:29105"/>
    </ligand>
</feature>
<dbReference type="InterPro" id="IPR036874">
    <property type="entry name" value="Carbonic_anhydrase_sf"/>
</dbReference>
<name>N1MNJ2_9SPHN</name>
<dbReference type="CDD" id="cd00883">
    <property type="entry name" value="beta_CA_cladeA"/>
    <property type="match status" value="1"/>
</dbReference>
<evidence type="ECO:0000256" key="3">
    <source>
        <dbReference type="ARBA" id="ARBA00022723"/>
    </source>
</evidence>
<evidence type="ECO:0000256" key="7">
    <source>
        <dbReference type="PIRSR" id="PIRSR601765-1"/>
    </source>
</evidence>
<comment type="function">
    <text evidence="8">Reversible hydration of carbon dioxide.</text>
</comment>
<dbReference type="SUPFAM" id="SSF53056">
    <property type="entry name" value="beta-carbonic anhydrase, cab"/>
    <property type="match status" value="1"/>
</dbReference>
<dbReference type="AlphaFoldDB" id="N1MNJ2"/>
<dbReference type="PANTHER" id="PTHR11002:SF76">
    <property type="entry name" value="CARBONIC ANHYDRASE"/>
    <property type="match status" value="1"/>
</dbReference>
<evidence type="ECO:0000256" key="4">
    <source>
        <dbReference type="ARBA" id="ARBA00022833"/>
    </source>
</evidence>
<organism evidence="9 10">
    <name type="scientific">Sphingobium indicum BiD32</name>
    <dbReference type="NCBI Taxonomy" id="1301087"/>
    <lineage>
        <taxon>Bacteria</taxon>
        <taxon>Pseudomonadati</taxon>
        <taxon>Pseudomonadota</taxon>
        <taxon>Alphaproteobacteria</taxon>
        <taxon>Sphingomonadales</taxon>
        <taxon>Sphingomonadaceae</taxon>
        <taxon>Sphingobium</taxon>
    </lineage>
</organism>
<evidence type="ECO:0000256" key="6">
    <source>
        <dbReference type="ARBA" id="ARBA00048348"/>
    </source>
</evidence>
<dbReference type="Gene3D" id="3.40.1050.10">
    <property type="entry name" value="Carbonic anhydrase"/>
    <property type="match status" value="1"/>
</dbReference>
<evidence type="ECO:0000313" key="9">
    <source>
        <dbReference type="EMBL" id="CCW17043.1"/>
    </source>
</evidence>
<comment type="catalytic activity">
    <reaction evidence="6 8">
        <text>hydrogencarbonate + H(+) = CO2 + H2O</text>
        <dbReference type="Rhea" id="RHEA:10748"/>
        <dbReference type="ChEBI" id="CHEBI:15377"/>
        <dbReference type="ChEBI" id="CHEBI:15378"/>
        <dbReference type="ChEBI" id="CHEBI:16526"/>
        <dbReference type="ChEBI" id="CHEBI:17544"/>
        <dbReference type="EC" id="4.2.1.1"/>
    </reaction>
</comment>